<comment type="caution">
    <text evidence="1">The sequence shown here is derived from an EMBL/GenBank/DDBJ whole genome shotgun (WGS) entry which is preliminary data.</text>
</comment>
<dbReference type="InterPro" id="IPR053851">
    <property type="entry name" value="DUF6929"/>
</dbReference>
<keyword evidence="2" id="KW-1185">Reference proteome</keyword>
<reference evidence="1 2" key="1">
    <citation type="submission" date="2018-07" db="EMBL/GenBank/DDBJ databases">
        <title>Whole genome Sequencing of Pseudoxanthomonas gei KCTC 32298 (T).</title>
        <authorList>
            <person name="Kumar S."/>
            <person name="Bansal K."/>
            <person name="Kaur A."/>
            <person name="Patil P."/>
            <person name="Sharma S."/>
            <person name="Patil P.B."/>
        </authorList>
    </citation>
    <scope>NUCLEOTIDE SEQUENCE [LARGE SCALE GENOMIC DNA]</scope>
    <source>
        <strain evidence="1 2">KCTC 32298</strain>
    </source>
</reference>
<evidence type="ECO:0000313" key="1">
    <source>
        <dbReference type="EMBL" id="NDK37523.1"/>
    </source>
</evidence>
<dbReference type="RefSeq" id="WP_162348075.1">
    <property type="nucleotide sequence ID" value="NZ_QOVG01000001.1"/>
</dbReference>
<dbReference type="EMBL" id="QOVG01000001">
    <property type="protein sequence ID" value="NDK37523.1"/>
    <property type="molecule type" value="Genomic_DNA"/>
</dbReference>
<gene>
    <name evidence="1" type="ORF">DT603_01510</name>
</gene>
<accession>A0ABX0AEC6</accession>
<organism evidence="1 2">
    <name type="scientific">Pseudoxanthomonas gei</name>
    <dbReference type="NCBI Taxonomy" id="1383030"/>
    <lineage>
        <taxon>Bacteria</taxon>
        <taxon>Pseudomonadati</taxon>
        <taxon>Pseudomonadota</taxon>
        <taxon>Gammaproteobacteria</taxon>
        <taxon>Lysobacterales</taxon>
        <taxon>Lysobacteraceae</taxon>
        <taxon>Pseudoxanthomonas</taxon>
    </lineage>
</organism>
<protein>
    <recommendedName>
        <fullName evidence="3">Phytase-like domain-containing protein</fullName>
    </recommendedName>
</protein>
<proteinExistence type="predicted"/>
<evidence type="ECO:0008006" key="3">
    <source>
        <dbReference type="Google" id="ProtNLM"/>
    </source>
</evidence>
<sequence>MAHISAASGMVVIGNWLYVVADDELHLGVFDLASPNAGRLVRLLEGVLPDGHAERKAAKPDFEVLVRLPAFPAHPHGALLALGSGSRPNRRSAACLPLDASGRIAGKPRAVDLSPFYVPLEGTFPDLNIEGAVVVEDQLVLLQRGGKSRPPGGLAYFPLSRFFDAINADGPIAGGTVPSQVRHVDLGSIEGATLAFTDGAALPDGRLVFTAVAENTLDSYLDGPCLAAVVGILDRHGHVQSMQRLEPTAKVEGVHAVLAQDHLELMLVTDADDAAIPANLLTVQMPLQ</sequence>
<dbReference type="Proteomes" id="UP001429354">
    <property type="component" value="Unassembled WGS sequence"/>
</dbReference>
<dbReference type="Pfam" id="PF22000">
    <property type="entry name" value="DUF6929"/>
    <property type="match status" value="1"/>
</dbReference>
<evidence type="ECO:0000313" key="2">
    <source>
        <dbReference type="Proteomes" id="UP001429354"/>
    </source>
</evidence>
<name>A0ABX0AEC6_9GAMM</name>